<evidence type="ECO:0000256" key="1">
    <source>
        <dbReference type="SAM" id="MobiDB-lite"/>
    </source>
</evidence>
<evidence type="ECO:0000313" key="3">
    <source>
        <dbReference type="Proteomes" id="UP001054945"/>
    </source>
</evidence>
<organism evidence="2 3">
    <name type="scientific">Caerostris extrusa</name>
    <name type="common">Bark spider</name>
    <name type="synonym">Caerostris bankana</name>
    <dbReference type="NCBI Taxonomy" id="172846"/>
    <lineage>
        <taxon>Eukaryota</taxon>
        <taxon>Metazoa</taxon>
        <taxon>Ecdysozoa</taxon>
        <taxon>Arthropoda</taxon>
        <taxon>Chelicerata</taxon>
        <taxon>Arachnida</taxon>
        <taxon>Araneae</taxon>
        <taxon>Araneomorphae</taxon>
        <taxon>Entelegynae</taxon>
        <taxon>Araneoidea</taxon>
        <taxon>Araneidae</taxon>
        <taxon>Caerostris</taxon>
    </lineage>
</organism>
<proteinExistence type="predicted"/>
<sequence length="619" mass="66257">MTNKSLNISRTMEVTNNATPVGVQSPISPSTDDLNLKIQSVKRGMGNGSTIANSWAGTPASFRRKPSPLLESSPLQQTCSSPLVKNVDHNTSVKSHLQMTAQHNVIAGPHCPAPLSPPLMVYLQSQVHQLYYLIFPQQMAQTGMYQPLQMDSRQTNAAAVAAAMVQFGQSPHGYPPLGTYGLSHQPPPNPQLSSAYGQQSLFVQPPAAHQGQDIYSSSQYRVQPPYPQSQHVSSNQVLGAQQNLANSHLLGSQLVQTRPAAGPSPAAPHLQSLHGLQAPQTSYFSTSAQPQTANYYHQPPTTPGSPMQQQPQYPSHQSYGSQSTLNVLPQTATVNPNFRNFGGHQYKAPNNVMSNIVPDSASLRSATRSPTVDVSTNRNMFSVSTAVSTSMNSTPIAAVPPMSSSGVIGKHGQPQGSALATNRISSTTGKTSQYSITQSQQVFFQFGQQKFNHLQSNPIRPPQVLFPNVVRNTPHQQIPPVAAAAASNLHYPPPIQRPGPATVTQAAPQPQPKIGIRPQANVLVPGGKLTSAQQAKLRAEAVQQTHMFFAQSKTGKHEESVPNMLSQDKNNMPGGVQKMPMANSSVEDGETQCLSSSNDAPPPPTEGKDEKGDVPAGEE</sequence>
<gene>
    <name evidence="2" type="primary">Prrc2c</name>
    <name evidence="2" type="ORF">CEXT_724041</name>
</gene>
<dbReference type="EMBL" id="BPLR01010280">
    <property type="protein sequence ID" value="GIY38270.1"/>
    <property type="molecule type" value="Genomic_DNA"/>
</dbReference>
<feature type="compositionally biased region" description="Low complexity" evidence="1">
    <location>
        <begin position="304"/>
        <end position="322"/>
    </location>
</feature>
<name>A0AAV4T0I3_CAEEX</name>
<feature type="compositionally biased region" description="Polar residues" evidence="1">
    <location>
        <begin position="284"/>
        <end position="295"/>
    </location>
</feature>
<dbReference type="AlphaFoldDB" id="A0AAV4T0I3"/>
<feature type="compositionally biased region" description="Polar residues" evidence="1">
    <location>
        <begin position="582"/>
        <end position="599"/>
    </location>
</feature>
<keyword evidence="3" id="KW-1185">Reference proteome</keyword>
<reference evidence="2 3" key="1">
    <citation type="submission" date="2021-06" db="EMBL/GenBank/DDBJ databases">
        <title>Caerostris extrusa draft genome.</title>
        <authorList>
            <person name="Kono N."/>
            <person name="Arakawa K."/>
        </authorList>
    </citation>
    <scope>NUCLEOTIDE SEQUENCE [LARGE SCALE GENOMIC DNA]</scope>
</reference>
<feature type="region of interest" description="Disordered" evidence="1">
    <location>
        <begin position="551"/>
        <end position="619"/>
    </location>
</feature>
<feature type="region of interest" description="Disordered" evidence="1">
    <location>
        <begin position="284"/>
        <end position="322"/>
    </location>
</feature>
<feature type="region of interest" description="Disordered" evidence="1">
    <location>
        <begin position="497"/>
        <end position="516"/>
    </location>
</feature>
<comment type="caution">
    <text evidence="2">The sequence shown here is derived from an EMBL/GenBank/DDBJ whole genome shotgun (WGS) entry which is preliminary data.</text>
</comment>
<evidence type="ECO:0000313" key="2">
    <source>
        <dbReference type="EMBL" id="GIY38270.1"/>
    </source>
</evidence>
<dbReference type="Proteomes" id="UP001054945">
    <property type="component" value="Unassembled WGS sequence"/>
</dbReference>
<accession>A0AAV4T0I3</accession>
<protein>
    <submittedName>
        <fullName evidence="2">Protein PRRC2C</fullName>
    </submittedName>
</protein>